<feature type="transmembrane region" description="Helical" evidence="13">
    <location>
        <begin position="50"/>
        <end position="70"/>
    </location>
</feature>
<evidence type="ECO:0000256" key="4">
    <source>
        <dbReference type="ARBA" id="ARBA00022475"/>
    </source>
</evidence>
<evidence type="ECO:0000256" key="8">
    <source>
        <dbReference type="ARBA" id="ARBA00022958"/>
    </source>
</evidence>
<dbReference type="Pfam" id="PF02386">
    <property type="entry name" value="TrkH"/>
    <property type="match status" value="1"/>
</dbReference>
<keyword evidence="3 12" id="KW-0813">Transport</keyword>
<dbReference type="PANTHER" id="PTHR32024:SF2">
    <property type="entry name" value="TRK SYSTEM POTASSIUM UPTAKE PROTEIN TRKG-RELATED"/>
    <property type="match status" value="1"/>
</dbReference>
<feature type="transmembrane region" description="Helical" evidence="13">
    <location>
        <begin position="346"/>
        <end position="372"/>
    </location>
</feature>
<protein>
    <recommendedName>
        <fullName evidence="12">Trk system potassium uptake protein</fullName>
    </recommendedName>
</protein>
<evidence type="ECO:0000256" key="9">
    <source>
        <dbReference type="ARBA" id="ARBA00022989"/>
    </source>
</evidence>
<feature type="transmembrane region" description="Helical" evidence="13">
    <location>
        <begin position="408"/>
        <end position="432"/>
    </location>
</feature>
<keyword evidence="10 12" id="KW-0406">Ion transport</keyword>
<keyword evidence="6 12" id="KW-0633">Potassium transport</keyword>
<comment type="caution">
    <text evidence="14">The sequence shown here is derived from an EMBL/GenBank/DDBJ whole genome shotgun (WGS) entry which is preliminary data.</text>
</comment>
<keyword evidence="7 13" id="KW-0812">Transmembrane</keyword>
<evidence type="ECO:0000313" key="14">
    <source>
        <dbReference type="EMBL" id="GAA4895559.1"/>
    </source>
</evidence>
<evidence type="ECO:0000256" key="6">
    <source>
        <dbReference type="ARBA" id="ARBA00022538"/>
    </source>
</evidence>
<feature type="transmembrane region" description="Helical" evidence="13">
    <location>
        <begin position="146"/>
        <end position="166"/>
    </location>
</feature>
<keyword evidence="5 12" id="KW-0997">Cell inner membrane</keyword>
<sequence>MEYASGKFPKSVSMEYRTIIRIIGMLVAVFSATMLPPALIAFLYKDGGGTAFMQAFGLSLLLGLVFWYPNRRAKAELRTREGFLVVVLFWTVLGSIGAIPFILSERPDLSFTDAMFESFSALTTTGATVITGLDDLPKAILFYRHLLQWLGGMGIIVLAVAVLPMLGVGGMQLYRCETPGPVKDNKMTPRIAETAKALWYIYLTMTLACAGAYYLAGMDSFDAIGHAFSTIAIGGFSSYDASMGHFDSATINLIAVVFLLLSAVNFSLHFTAFSRRGIHLASYWRDAEVRMFLLIQLSLVLVVFLVLMSHQLYDSPEVALDKAVFQAVSMSTTAGFATESFATWPLFLPILLIFSSFIGGCAGSTGGGIKVVRITLLSLQGMRELKRLIHPRALFSIRLNNKAVSDRVIDAVWGFFAAYTLVFALIMVALLATGLDDITAFSATAASLNNLGPGLGEVASHYGEINAPAKWILVLGMLFGRLEIFTLLVLFTPTFWKS</sequence>
<evidence type="ECO:0000256" key="7">
    <source>
        <dbReference type="ARBA" id="ARBA00022692"/>
    </source>
</evidence>
<dbReference type="EMBL" id="BAABJZ010000095">
    <property type="protein sequence ID" value="GAA4895559.1"/>
    <property type="molecule type" value="Genomic_DNA"/>
</dbReference>
<reference evidence="15" key="1">
    <citation type="journal article" date="2019" name="Int. J. Syst. Evol. Microbiol.">
        <title>The Global Catalogue of Microorganisms (GCM) 10K type strain sequencing project: providing services to taxonomists for standard genome sequencing and annotation.</title>
        <authorList>
            <consortium name="The Broad Institute Genomics Platform"/>
            <consortium name="The Broad Institute Genome Sequencing Center for Infectious Disease"/>
            <person name="Wu L."/>
            <person name="Ma J."/>
        </authorList>
    </citation>
    <scope>NUCLEOTIDE SEQUENCE [LARGE SCALE GENOMIC DNA]</scope>
    <source>
        <strain evidence="15">JCM 18401</strain>
    </source>
</reference>
<feature type="transmembrane region" description="Helical" evidence="13">
    <location>
        <begin position="20"/>
        <end position="44"/>
    </location>
</feature>
<comment type="function">
    <text evidence="12">Low-affinity potassium transport system. Interacts with Trk system potassium uptake protein TrkA.</text>
</comment>
<evidence type="ECO:0000256" key="3">
    <source>
        <dbReference type="ARBA" id="ARBA00022448"/>
    </source>
</evidence>
<name>A0ABP9F8A4_9GAMM</name>
<dbReference type="Proteomes" id="UP001499988">
    <property type="component" value="Unassembled WGS sequence"/>
</dbReference>
<evidence type="ECO:0000256" key="1">
    <source>
        <dbReference type="ARBA" id="ARBA00004429"/>
    </source>
</evidence>
<feature type="transmembrane region" description="Helical" evidence="13">
    <location>
        <begin position="197"/>
        <end position="216"/>
    </location>
</feature>
<keyword evidence="8 12" id="KW-0630">Potassium</keyword>
<proteinExistence type="inferred from homology"/>
<dbReference type="PIRSF" id="PIRSF006247">
    <property type="entry name" value="TrkH"/>
    <property type="match status" value="1"/>
</dbReference>
<keyword evidence="4 12" id="KW-1003">Cell membrane</keyword>
<keyword evidence="9 13" id="KW-1133">Transmembrane helix</keyword>
<gene>
    <name evidence="14" type="ORF">GCM10023333_30940</name>
</gene>
<evidence type="ECO:0000256" key="13">
    <source>
        <dbReference type="SAM" id="Phobius"/>
    </source>
</evidence>
<evidence type="ECO:0000256" key="11">
    <source>
        <dbReference type="ARBA" id="ARBA00023136"/>
    </source>
</evidence>
<comment type="subcellular location">
    <subcellularLocation>
        <location evidence="1 12">Cell inner membrane</location>
        <topology evidence="1 12">Multi-pass membrane protein</topology>
    </subcellularLocation>
</comment>
<keyword evidence="11 12" id="KW-0472">Membrane</keyword>
<dbReference type="NCBIfam" id="TIGR00933">
    <property type="entry name" value="2a38"/>
    <property type="match status" value="1"/>
</dbReference>
<dbReference type="InterPro" id="IPR004772">
    <property type="entry name" value="TrkH"/>
</dbReference>
<keyword evidence="15" id="KW-1185">Reference proteome</keyword>
<evidence type="ECO:0000256" key="12">
    <source>
        <dbReference type="PIRNR" id="PIRNR006247"/>
    </source>
</evidence>
<evidence type="ECO:0000313" key="15">
    <source>
        <dbReference type="Proteomes" id="UP001499988"/>
    </source>
</evidence>
<evidence type="ECO:0000256" key="10">
    <source>
        <dbReference type="ARBA" id="ARBA00023065"/>
    </source>
</evidence>
<feature type="transmembrane region" description="Helical" evidence="13">
    <location>
        <begin position="82"/>
        <end position="103"/>
    </location>
</feature>
<organism evidence="14 15">
    <name type="scientific">Ferrimonas pelagia</name>
    <dbReference type="NCBI Taxonomy" id="1177826"/>
    <lineage>
        <taxon>Bacteria</taxon>
        <taxon>Pseudomonadati</taxon>
        <taxon>Pseudomonadota</taxon>
        <taxon>Gammaproteobacteria</taxon>
        <taxon>Alteromonadales</taxon>
        <taxon>Ferrimonadaceae</taxon>
        <taxon>Ferrimonas</taxon>
    </lineage>
</organism>
<feature type="transmembrane region" description="Helical" evidence="13">
    <location>
        <begin position="291"/>
        <end position="313"/>
    </location>
</feature>
<dbReference type="PANTHER" id="PTHR32024">
    <property type="entry name" value="TRK SYSTEM POTASSIUM UPTAKE PROTEIN TRKG-RELATED"/>
    <property type="match status" value="1"/>
</dbReference>
<evidence type="ECO:0000256" key="5">
    <source>
        <dbReference type="ARBA" id="ARBA00022519"/>
    </source>
</evidence>
<feature type="transmembrane region" description="Helical" evidence="13">
    <location>
        <begin position="471"/>
        <end position="496"/>
    </location>
</feature>
<evidence type="ECO:0000256" key="2">
    <source>
        <dbReference type="ARBA" id="ARBA00009137"/>
    </source>
</evidence>
<comment type="similarity">
    <text evidence="2 12">Belongs to the TrkH potassium transport family.</text>
</comment>
<feature type="transmembrane region" description="Helical" evidence="13">
    <location>
        <begin position="251"/>
        <end position="270"/>
    </location>
</feature>
<dbReference type="InterPro" id="IPR003445">
    <property type="entry name" value="Cat_transpt"/>
</dbReference>
<accession>A0ABP9F8A4</accession>